<organism evidence="1 2">
    <name type="scientific">Bauhinia variegata</name>
    <name type="common">Purple orchid tree</name>
    <name type="synonym">Phanera variegata</name>
    <dbReference type="NCBI Taxonomy" id="167791"/>
    <lineage>
        <taxon>Eukaryota</taxon>
        <taxon>Viridiplantae</taxon>
        <taxon>Streptophyta</taxon>
        <taxon>Embryophyta</taxon>
        <taxon>Tracheophyta</taxon>
        <taxon>Spermatophyta</taxon>
        <taxon>Magnoliopsida</taxon>
        <taxon>eudicotyledons</taxon>
        <taxon>Gunneridae</taxon>
        <taxon>Pentapetalae</taxon>
        <taxon>rosids</taxon>
        <taxon>fabids</taxon>
        <taxon>Fabales</taxon>
        <taxon>Fabaceae</taxon>
        <taxon>Cercidoideae</taxon>
        <taxon>Cercideae</taxon>
        <taxon>Bauhiniinae</taxon>
        <taxon>Bauhinia</taxon>
    </lineage>
</organism>
<accession>A0ACB9KSW3</accession>
<name>A0ACB9KSW3_BAUVA</name>
<protein>
    <submittedName>
        <fullName evidence="1">Uncharacterized protein</fullName>
    </submittedName>
</protein>
<gene>
    <name evidence="1" type="ORF">L6164_033812</name>
</gene>
<evidence type="ECO:0000313" key="2">
    <source>
        <dbReference type="Proteomes" id="UP000828941"/>
    </source>
</evidence>
<evidence type="ECO:0000313" key="1">
    <source>
        <dbReference type="EMBL" id="KAI4300430.1"/>
    </source>
</evidence>
<proteinExistence type="predicted"/>
<comment type="caution">
    <text evidence="1">The sequence shown here is derived from an EMBL/GenBank/DDBJ whole genome shotgun (WGS) entry which is preliminary data.</text>
</comment>
<dbReference type="Proteomes" id="UP000828941">
    <property type="component" value="Chromosome 13"/>
</dbReference>
<reference evidence="1 2" key="1">
    <citation type="journal article" date="2022" name="DNA Res.">
        <title>Chromosomal-level genome assembly of the orchid tree Bauhinia variegata (Leguminosae; Cercidoideae) supports the allotetraploid origin hypothesis of Bauhinia.</title>
        <authorList>
            <person name="Zhong Y."/>
            <person name="Chen Y."/>
            <person name="Zheng D."/>
            <person name="Pang J."/>
            <person name="Liu Y."/>
            <person name="Luo S."/>
            <person name="Meng S."/>
            <person name="Qian L."/>
            <person name="Wei D."/>
            <person name="Dai S."/>
            <person name="Zhou R."/>
        </authorList>
    </citation>
    <scope>NUCLEOTIDE SEQUENCE [LARGE SCALE GENOMIC DNA]</scope>
    <source>
        <strain evidence="1">BV-YZ2020</strain>
    </source>
</reference>
<keyword evidence="2" id="KW-1185">Reference proteome</keyword>
<dbReference type="EMBL" id="CM039438">
    <property type="protein sequence ID" value="KAI4300430.1"/>
    <property type="molecule type" value="Genomic_DNA"/>
</dbReference>
<sequence length="205" mass="22777">MNMTQKKGPNGMEKRRAGRKKFHETRHPIYKGVRKRNGKWVCELRLPNKKSRLWLGTFAHPDMAAIAYDVAALAFRGDSASLNFPNAATSLPRLDSSTSSVRAIQFAAMEAAEKHLSDRVAASSSDLEYDSVGCMEMEMESRVSEVVSEAGDSSINGLFWDEEEVFNMPALIDSMAEGLITTPPALQRGFNWVEMETAVDLTLWG</sequence>